<dbReference type="InterPro" id="IPR022742">
    <property type="entry name" value="Hydrolase_4"/>
</dbReference>
<accession>A0A2V3ING1</accession>
<evidence type="ECO:0000313" key="2">
    <source>
        <dbReference type="EMBL" id="PXF43616.1"/>
    </source>
</evidence>
<dbReference type="InterPro" id="IPR029058">
    <property type="entry name" value="AB_hydrolase_fold"/>
</dbReference>
<protein>
    <submittedName>
        <fullName evidence="2">Monoacylglycerol lipase</fullName>
    </submittedName>
</protein>
<organism evidence="2 3">
    <name type="scientific">Gracilariopsis chorda</name>
    <dbReference type="NCBI Taxonomy" id="448386"/>
    <lineage>
        <taxon>Eukaryota</taxon>
        <taxon>Rhodophyta</taxon>
        <taxon>Florideophyceae</taxon>
        <taxon>Rhodymeniophycidae</taxon>
        <taxon>Gracilariales</taxon>
        <taxon>Gracilariaceae</taxon>
        <taxon>Gracilariopsis</taxon>
    </lineage>
</organism>
<name>A0A2V3ING1_9FLOR</name>
<dbReference type="Proteomes" id="UP000247409">
    <property type="component" value="Unassembled WGS sequence"/>
</dbReference>
<evidence type="ECO:0000259" key="1">
    <source>
        <dbReference type="Pfam" id="PF12146"/>
    </source>
</evidence>
<gene>
    <name evidence="2" type="ORF">BWQ96_06625</name>
</gene>
<dbReference type="EMBL" id="NBIV01000117">
    <property type="protein sequence ID" value="PXF43616.1"/>
    <property type="molecule type" value="Genomic_DNA"/>
</dbReference>
<dbReference type="OrthoDB" id="2498029at2759"/>
<keyword evidence="3" id="KW-1185">Reference proteome</keyword>
<proteinExistence type="predicted"/>
<dbReference type="InterPro" id="IPR051044">
    <property type="entry name" value="MAG_DAG_Lipase"/>
</dbReference>
<dbReference type="InterPro" id="IPR000073">
    <property type="entry name" value="AB_hydrolase_1"/>
</dbReference>
<evidence type="ECO:0000313" key="3">
    <source>
        <dbReference type="Proteomes" id="UP000247409"/>
    </source>
</evidence>
<dbReference type="Gene3D" id="3.40.50.1820">
    <property type="entry name" value="alpha/beta hydrolase"/>
    <property type="match status" value="1"/>
</dbReference>
<dbReference type="STRING" id="448386.A0A2V3ING1"/>
<reference evidence="2 3" key="1">
    <citation type="journal article" date="2018" name="Mol. Biol. Evol.">
        <title>Analysis of the draft genome of the red seaweed Gracilariopsis chorda provides insights into genome size evolution in Rhodophyta.</title>
        <authorList>
            <person name="Lee J."/>
            <person name="Yang E.C."/>
            <person name="Graf L."/>
            <person name="Yang J.H."/>
            <person name="Qiu H."/>
            <person name="Zel Zion U."/>
            <person name="Chan C.X."/>
            <person name="Stephens T.G."/>
            <person name="Weber A.P.M."/>
            <person name="Boo G.H."/>
            <person name="Boo S.M."/>
            <person name="Kim K.M."/>
            <person name="Shin Y."/>
            <person name="Jung M."/>
            <person name="Lee S.J."/>
            <person name="Yim H.S."/>
            <person name="Lee J.H."/>
            <person name="Bhattacharya D."/>
            <person name="Yoon H.S."/>
        </authorList>
    </citation>
    <scope>NUCLEOTIDE SEQUENCE [LARGE SCALE GENOMIC DNA]</scope>
    <source>
        <strain evidence="2 3">SKKU-2015</strain>
        <tissue evidence="2">Whole body</tissue>
    </source>
</reference>
<dbReference type="SUPFAM" id="SSF53474">
    <property type="entry name" value="alpha/beta-Hydrolases"/>
    <property type="match status" value="1"/>
</dbReference>
<dbReference type="PANTHER" id="PTHR11614">
    <property type="entry name" value="PHOSPHOLIPASE-RELATED"/>
    <property type="match status" value="1"/>
</dbReference>
<sequence length="312" mass="33899">MPIQEQTELLQFRDPDQPNLHTVFWTREALSEVENPKLLVWNHGIGEHSARYRRFAETILSHVPSLHAVISFDMRNHGHSDGIKGATRNITDFVKDLYELVLPRVSLKYGPNSSVVIGGHSLGGAIVAGAMSNRDCLIAESIGQLSGVILSAPAIEIVVSGAVNKALQPFAPFLVRIPGSRGFTKGAGIDPNDLCQDKEIVEAYVNDPLVHDKISVGVGADLLTYGTSIVDTVKQGTECVLNSVPVLVLHGKVDKITRIEGSKKLVDAINHKGHAKMIEIDGAFHEAFNEKPEMGSSTFYDSVCEFLNSVLT</sequence>
<dbReference type="Pfam" id="PF12146">
    <property type="entry name" value="Hydrolase_4"/>
    <property type="match status" value="1"/>
</dbReference>
<dbReference type="AlphaFoldDB" id="A0A2V3ING1"/>
<dbReference type="PRINTS" id="PR00111">
    <property type="entry name" value="ABHYDROLASE"/>
</dbReference>
<feature type="domain" description="Serine aminopeptidase S33" evidence="1">
    <location>
        <begin position="37"/>
        <end position="291"/>
    </location>
</feature>
<comment type="caution">
    <text evidence="2">The sequence shown here is derived from an EMBL/GenBank/DDBJ whole genome shotgun (WGS) entry which is preliminary data.</text>
</comment>